<evidence type="ECO:0000313" key="3">
    <source>
        <dbReference type="Proteomes" id="UP001303222"/>
    </source>
</evidence>
<accession>A0AAN6NM22</accession>
<gene>
    <name evidence="2" type="ORF">QBC32DRAFT_225892</name>
</gene>
<proteinExistence type="predicted"/>
<feature type="compositionally biased region" description="Polar residues" evidence="1">
    <location>
        <begin position="96"/>
        <end position="115"/>
    </location>
</feature>
<dbReference type="AlphaFoldDB" id="A0AAN6NM22"/>
<dbReference type="Proteomes" id="UP001303222">
    <property type="component" value="Unassembled WGS sequence"/>
</dbReference>
<feature type="region of interest" description="Disordered" evidence="1">
    <location>
        <begin position="83"/>
        <end position="128"/>
    </location>
</feature>
<sequence>ISHPMDNIFPIYSSSIQPDASCAFPSWPRCPSLCGSEADYEHPTSFISDKDLMCDDGKPPIHSLPKAPWITVAEIAEIPRELQHQIAKEKDRSKSQAKSQHSAGKASLKTNTKSRAQFKPMTPITECE</sequence>
<keyword evidence="3" id="KW-1185">Reference proteome</keyword>
<reference evidence="2" key="2">
    <citation type="submission" date="2023-06" db="EMBL/GenBank/DDBJ databases">
        <authorList>
            <consortium name="Lawrence Berkeley National Laboratory"/>
            <person name="Mondo S.J."/>
            <person name="Hensen N."/>
            <person name="Bonometti L."/>
            <person name="Westerberg I."/>
            <person name="Brannstrom I.O."/>
            <person name="Guillou S."/>
            <person name="Cros-Aarteil S."/>
            <person name="Calhoun S."/>
            <person name="Haridas S."/>
            <person name="Kuo A."/>
            <person name="Pangilinan J."/>
            <person name="Riley R."/>
            <person name="Labutti K."/>
            <person name="Andreopoulos B."/>
            <person name="Lipzen A."/>
            <person name="Chen C."/>
            <person name="Yanf M."/>
            <person name="Daum C."/>
            <person name="Ng V."/>
            <person name="Clum A."/>
            <person name="Steindorff A."/>
            <person name="Ohm R."/>
            <person name="Martin F."/>
            <person name="Silar P."/>
            <person name="Natvig D."/>
            <person name="Lalanne C."/>
            <person name="Gautier V."/>
            <person name="Ament-Velasquez S.L."/>
            <person name="Kruys A."/>
            <person name="Hutchinson M.I."/>
            <person name="Powell A.J."/>
            <person name="Barry K."/>
            <person name="Miller A.N."/>
            <person name="Grigoriev I.V."/>
            <person name="Debuchy R."/>
            <person name="Gladieux P."/>
            <person name="Thoren M.H."/>
            <person name="Johannesson H."/>
        </authorList>
    </citation>
    <scope>NUCLEOTIDE SEQUENCE</scope>
    <source>
        <strain evidence="2">CBS 626.80</strain>
    </source>
</reference>
<protein>
    <submittedName>
        <fullName evidence="2">Uncharacterized protein</fullName>
    </submittedName>
</protein>
<reference evidence="2" key="1">
    <citation type="journal article" date="2023" name="Mol. Phylogenet. Evol.">
        <title>Genome-scale phylogeny and comparative genomics of the fungal order Sordariales.</title>
        <authorList>
            <person name="Hensen N."/>
            <person name="Bonometti L."/>
            <person name="Westerberg I."/>
            <person name="Brannstrom I.O."/>
            <person name="Guillou S."/>
            <person name="Cros-Aarteil S."/>
            <person name="Calhoun S."/>
            <person name="Haridas S."/>
            <person name="Kuo A."/>
            <person name="Mondo S."/>
            <person name="Pangilinan J."/>
            <person name="Riley R."/>
            <person name="LaButti K."/>
            <person name="Andreopoulos B."/>
            <person name="Lipzen A."/>
            <person name="Chen C."/>
            <person name="Yan M."/>
            <person name="Daum C."/>
            <person name="Ng V."/>
            <person name="Clum A."/>
            <person name="Steindorff A."/>
            <person name="Ohm R.A."/>
            <person name="Martin F."/>
            <person name="Silar P."/>
            <person name="Natvig D.O."/>
            <person name="Lalanne C."/>
            <person name="Gautier V."/>
            <person name="Ament-Velasquez S.L."/>
            <person name="Kruys A."/>
            <person name="Hutchinson M.I."/>
            <person name="Powell A.J."/>
            <person name="Barry K."/>
            <person name="Miller A.N."/>
            <person name="Grigoriev I.V."/>
            <person name="Debuchy R."/>
            <person name="Gladieux P."/>
            <person name="Hiltunen Thoren M."/>
            <person name="Johannesson H."/>
        </authorList>
    </citation>
    <scope>NUCLEOTIDE SEQUENCE</scope>
    <source>
        <strain evidence="2">CBS 626.80</strain>
    </source>
</reference>
<feature type="compositionally biased region" description="Basic and acidic residues" evidence="1">
    <location>
        <begin position="83"/>
        <end position="94"/>
    </location>
</feature>
<organism evidence="2 3">
    <name type="scientific">Pseudoneurospora amorphoporcata</name>
    <dbReference type="NCBI Taxonomy" id="241081"/>
    <lineage>
        <taxon>Eukaryota</taxon>
        <taxon>Fungi</taxon>
        <taxon>Dikarya</taxon>
        <taxon>Ascomycota</taxon>
        <taxon>Pezizomycotina</taxon>
        <taxon>Sordariomycetes</taxon>
        <taxon>Sordariomycetidae</taxon>
        <taxon>Sordariales</taxon>
        <taxon>Sordariaceae</taxon>
        <taxon>Pseudoneurospora</taxon>
    </lineage>
</organism>
<dbReference type="EMBL" id="MU859744">
    <property type="protein sequence ID" value="KAK3946553.1"/>
    <property type="molecule type" value="Genomic_DNA"/>
</dbReference>
<comment type="caution">
    <text evidence="2">The sequence shown here is derived from an EMBL/GenBank/DDBJ whole genome shotgun (WGS) entry which is preliminary data.</text>
</comment>
<evidence type="ECO:0000313" key="2">
    <source>
        <dbReference type="EMBL" id="KAK3946553.1"/>
    </source>
</evidence>
<evidence type="ECO:0000256" key="1">
    <source>
        <dbReference type="SAM" id="MobiDB-lite"/>
    </source>
</evidence>
<name>A0AAN6NM22_9PEZI</name>
<feature type="non-terminal residue" evidence="2">
    <location>
        <position position="1"/>
    </location>
</feature>